<comment type="similarity">
    <text evidence="1">Belongs to the MecA family.</text>
</comment>
<dbReference type="OrthoDB" id="2085234at2"/>
<sequence length="271" mass="30046">MKIEKINDTQIRCTLTSEDLADRQLKLSELAYGSEKAKDLFRDMMLQAQDQFGFEADNVPLMIEAIPITPDSIVLIITKVEDPEELDTRFSKFAPGADDAAPSQTEEPSVAGADDILDLFQKLCEGRLKKSSASSAKKKEDVSSDRKTKIQPEGEETHADGETEENNTAQTRPDLTRIFTFSSLDTVIRAAAALNGWYTGVNTLYKDRETAYVLILHQTGMTPENFNRVCNMLSEYGTGKACTAATEAYLKEHVEVLVADQALQQLLLLNV</sequence>
<feature type="compositionally biased region" description="Basic and acidic residues" evidence="2">
    <location>
        <begin position="137"/>
        <end position="161"/>
    </location>
</feature>
<dbReference type="PANTHER" id="PTHR39161">
    <property type="entry name" value="ADAPTER PROTEIN MECA"/>
    <property type="match status" value="1"/>
</dbReference>
<dbReference type="AlphaFoldDB" id="A0A4Q1RF18"/>
<evidence type="ECO:0000256" key="1">
    <source>
        <dbReference type="ARBA" id="ARBA00005397"/>
    </source>
</evidence>
<accession>A0A4Q1RF18</accession>
<protein>
    <submittedName>
        <fullName evidence="3">Adaptor protein MecA</fullName>
    </submittedName>
</protein>
<evidence type="ECO:0000313" key="4">
    <source>
        <dbReference type="Proteomes" id="UP000290106"/>
    </source>
</evidence>
<proteinExistence type="inferred from homology"/>
<dbReference type="EMBL" id="SDKC01000001">
    <property type="protein sequence ID" value="RXS74139.1"/>
    <property type="molecule type" value="Genomic_DNA"/>
</dbReference>
<reference evidence="3 4" key="1">
    <citation type="submission" date="2019-01" db="EMBL/GenBank/DDBJ databases">
        <title>Blautia sp. nov. KGMB01111 isolated human feces.</title>
        <authorList>
            <person name="Park J.-E."/>
            <person name="Kim J.-S."/>
            <person name="Park S.-H."/>
        </authorList>
    </citation>
    <scope>NUCLEOTIDE SEQUENCE [LARGE SCALE GENOMIC DNA]</scope>
    <source>
        <strain evidence="3 4">KGMB01111</strain>
    </source>
</reference>
<gene>
    <name evidence="3" type="ORF">ETP43_02030</name>
</gene>
<comment type="caution">
    <text evidence="3">The sequence shown here is derived from an EMBL/GenBank/DDBJ whole genome shotgun (WGS) entry which is preliminary data.</text>
</comment>
<evidence type="ECO:0000256" key="2">
    <source>
        <dbReference type="SAM" id="MobiDB-lite"/>
    </source>
</evidence>
<keyword evidence="4" id="KW-1185">Reference proteome</keyword>
<dbReference type="PANTHER" id="PTHR39161:SF1">
    <property type="entry name" value="ADAPTER PROTEIN MECA 1"/>
    <property type="match status" value="1"/>
</dbReference>
<dbReference type="RefSeq" id="WP_129256943.1">
    <property type="nucleotide sequence ID" value="NZ_DAWBJR010000015.1"/>
</dbReference>
<evidence type="ECO:0000313" key="3">
    <source>
        <dbReference type="EMBL" id="RXS74139.1"/>
    </source>
</evidence>
<dbReference type="Proteomes" id="UP000290106">
    <property type="component" value="Unassembled WGS sequence"/>
</dbReference>
<dbReference type="InterPro" id="IPR038471">
    <property type="entry name" value="MecA_C_sf"/>
</dbReference>
<name>A0A4Q1RF18_9FIRM</name>
<dbReference type="InterPro" id="IPR008681">
    <property type="entry name" value="Neg-reg_MecA"/>
</dbReference>
<dbReference type="Gene3D" id="3.30.70.1950">
    <property type="match status" value="1"/>
</dbReference>
<feature type="region of interest" description="Disordered" evidence="2">
    <location>
        <begin position="134"/>
        <end position="172"/>
    </location>
</feature>
<dbReference type="Pfam" id="PF05389">
    <property type="entry name" value="MecA"/>
    <property type="match status" value="1"/>
</dbReference>
<organism evidence="3 4">
    <name type="scientific">Blautia faecicola</name>
    <dbReference type="NCBI Taxonomy" id="2509240"/>
    <lineage>
        <taxon>Bacteria</taxon>
        <taxon>Bacillati</taxon>
        <taxon>Bacillota</taxon>
        <taxon>Clostridia</taxon>
        <taxon>Lachnospirales</taxon>
        <taxon>Lachnospiraceae</taxon>
        <taxon>Blautia</taxon>
    </lineage>
</organism>